<dbReference type="Proteomes" id="UP000078046">
    <property type="component" value="Unassembled WGS sequence"/>
</dbReference>
<dbReference type="Pfam" id="PF12796">
    <property type="entry name" value="Ank_2"/>
    <property type="match status" value="1"/>
</dbReference>
<feature type="non-terminal residue" evidence="4">
    <location>
        <position position="159"/>
    </location>
</feature>
<dbReference type="SMART" id="SM00248">
    <property type="entry name" value="ANK"/>
    <property type="match status" value="3"/>
</dbReference>
<dbReference type="EMBL" id="LWCA01001497">
    <property type="protein sequence ID" value="OAF65005.1"/>
    <property type="molecule type" value="Genomic_DNA"/>
</dbReference>
<dbReference type="Gene3D" id="1.25.40.20">
    <property type="entry name" value="Ankyrin repeat-containing domain"/>
    <property type="match status" value="1"/>
</dbReference>
<sequence length="159" mass="18136">MNNEINKNFNIKFRDLIHTHQKALIVDFGEIKALLNEGADINNLDDVGRTWMHKTARIFKLDFILFVYNNGGNVNDVDEFGRSPLHEACAVNNPIVVDFLMDKDADSTIETFGNKQRAIHYAAKFDACDAVRVLVKHNVNFNSSFDYKHRTAIHLSAEL</sequence>
<dbReference type="SUPFAM" id="SSF48403">
    <property type="entry name" value="Ankyrin repeat"/>
    <property type="match status" value="1"/>
</dbReference>
<keyword evidence="5" id="KW-1185">Reference proteome</keyword>
<dbReference type="AlphaFoldDB" id="A0A177ASP6"/>
<keyword evidence="1" id="KW-0677">Repeat</keyword>
<dbReference type="PROSITE" id="PS50297">
    <property type="entry name" value="ANK_REP_REGION"/>
    <property type="match status" value="1"/>
</dbReference>
<organism evidence="4 5">
    <name type="scientific">Intoshia linei</name>
    <dbReference type="NCBI Taxonomy" id="1819745"/>
    <lineage>
        <taxon>Eukaryota</taxon>
        <taxon>Metazoa</taxon>
        <taxon>Spiralia</taxon>
        <taxon>Lophotrochozoa</taxon>
        <taxon>Mesozoa</taxon>
        <taxon>Orthonectida</taxon>
        <taxon>Rhopaluridae</taxon>
        <taxon>Intoshia</taxon>
    </lineage>
</organism>
<feature type="repeat" description="ANK" evidence="3">
    <location>
        <begin position="80"/>
        <end position="112"/>
    </location>
</feature>
<name>A0A177ASP6_9BILA</name>
<accession>A0A177ASP6</accession>
<dbReference type="InterPro" id="IPR036770">
    <property type="entry name" value="Ankyrin_rpt-contain_sf"/>
</dbReference>
<evidence type="ECO:0000256" key="3">
    <source>
        <dbReference type="PROSITE-ProRule" id="PRU00023"/>
    </source>
</evidence>
<gene>
    <name evidence="4" type="ORF">A3Q56_07276</name>
</gene>
<dbReference type="InterPro" id="IPR002110">
    <property type="entry name" value="Ankyrin_rpt"/>
</dbReference>
<dbReference type="GO" id="GO:0005634">
    <property type="term" value="C:nucleus"/>
    <property type="evidence" value="ECO:0007669"/>
    <property type="project" value="TreeGrafter"/>
</dbReference>
<reference evidence="4 5" key="1">
    <citation type="submission" date="2016-04" db="EMBL/GenBank/DDBJ databases">
        <title>The genome of Intoshia linei affirms orthonectids as highly simplified spiralians.</title>
        <authorList>
            <person name="Mikhailov K.V."/>
            <person name="Slusarev G.S."/>
            <person name="Nikitin M.A."/>
            <person name="Logacheva M.D."/>
            <person name="Penin A."/>
            <person name="Aleoshin V."/>
            <person name="Panchin Y.V."/>
        </authorList>
    </citation>
    <scope>NUCLEOTIDE SEQUENCE [LARGE SCALE GENOMIC DNA]</scope>
    <source>
        <strain evidence="4">Intl2013</strain>
        <tissue evidence="4">Whole animal</tissue>
    </source>
</reference>
<dbReference type="OrthoDB" id="10257076at2759"/>
<keyword evidence="2 3" id="KW-0040">ANK repeat</keyword>
<dbReference type="PROSITE" id="PS50088">
    <property type="entry name" value="ANK_REPEAT"/>
    <property type="match status" value="1"/>
</dbReference>
<evidence type="ECO:0000313" key="5">
    <source>
        <dbReference type="Proteomes" id="UP000078046"/>
    </source>
</evidence>
<evidence type="ECO:0000256" key="1">
    <source>
        <dbReference type="ARBA" id="ARBA00022737"/>
    </source>
</evidence>
<dbReference type="PANTHER" id="PTHR24201:SF16">
    <property type="entry name" value="ANKYRIN-1-LIKE-RELATED"/>
    <property type="match status" value="1"/>
</dbReference>
<dbReference type="PANTHER" id="PTHR24201">
    <property type="entry name" value="ANK_REP_REGION DOMAIN-CONTAINING PROTEIN"/>
    <property type="match status" value="1"/>
</dbReference>
<evidence type="ECO:0000313" key="4">
    <source>
        <dbReference type="EMBL" id="OAF65005.1"/>
    </source>
</evidence>
<evidence type="ECO:0000256" key="2">
    <source>
        <dbReference type="ARBA" id="ARBA00023043"/>
    </source>
</evidence>
<dbReference type="InterPro" id="IPR050776">
    <property type="entry name" value="Ank_Repeat/CDKN_Inhibitor"/>
</dbReference>
<protein>
    <submittedName>
        <fullName evidence="4">Uncharacterized protein</fullName>
    </submittedName>
</protein>
<proteinExistence type="predicted"/>
<comment type="caution">
    <text evidence="4">The sequence shown here is derived from an EMBL/GenBank/DDBJ whole genome shotgun (WGS) entry which is preliminary data.</text>
</comment>